<name>A0A1H6AAP2_9RHOB</name>
<dbReference type="Pfam" id="PF16917">
    <property type="entry name" value="BPL_LplA_LipB_2"/>
    <property type="match status" value="1"/>
</dbReference>
<keyword evidence="4" id="KW-1185">Reference proteome</keyword>
<organism evidence="3 4">
    <name type="scientific">Thalassococcus halodurans</name>
    <dbReference type="NCBI Taxonomy" id="373675"/>
    <lineage>
        <taxon>Bacteria</taxon>
        <taxon>Pseudomonadati</taxon>
        <taxon>Pseudomonadota</taxon>
        <taxon>Alphaproteobacteria</taxon>
        <taxon>Rhodobacterales</taxon>
        <taxon>Roseobacteraceae</taxon>
        <taxon>Thalassococcus</taxon>
    </lineage>
</organism>
<dbReference type="InterPro" id="IPR045864">
    <property type="entry name" value="aa-tRNA-synth_II/BPL/LPL"/>
</dbReference>
<feature type="domain" description="BPL/LPL catalytic" evidence="2">
    <location>
        <begin position="7"/>
        <end position="185"/>
    </location>
</feature>
<protein>
    <submittedName>
        <fullName evidence="3">Biotin-(Acetyl-CoA carboxylase) ligase</fullName>
    </submittedName>
</protein>
<evidence type="ECO:0000259" key="2">
    <source>
        <dbReference type="Pfam" id="PF16917"/>
    </source>
</evidence>
<sequence length="233" mass="24394">MNAELSFPPLLTGRAVAGDPFAAAIQAAQDGCDAGLVLYDPVSPDLQAALVLAPEVALAEAAVMLPLAGVALQNAVGSVAPPEVALQLGWSGKVHVNGAKAGQLRMVAPKGDRNSPPDWMVIGLSLRFVSDDIDGGQNPDETALYAEGCGDLMPLDVLESWSRHLLTQLHIWEQDGIAPLHREYSGLVFGMGDAIDQSGHSGTFLGLDEQLGMLVKTGEGTRLVPLTDLLETP</sequence>
<feature type="domain" description="DUF4444" evidence="1">
    <location>
        <begin position="191"/>
        <end position="231"/>
    </location>
</feature>
<gene>
    <name evidence="3" type="ORF">SAMN04488045_2920</name>
</gene>
<proteinExistence type="predicted"/>
<evidence type="ECO:0000259" key="1">
    <source>
        <dbReference type="Pfam" id="PF14563"/>
    </source>
</evidence>
<dbReference type="Gene3D" id="3.30.930.10">
    <property type="entry name" value="Bira Bifunctional Protein, Domain 2"/>
    <property type="match status" value="1"/>
</dbReference>
<keyword evidence="3" id="KW-0436">Ligase</keyword>
<dbReference type="Gene3D" id="2.30.30.100">
    <property type="match status" value="1"/>
</dbReference>
<dbReference type="Proteomes" id="UP000236752">
    <property type="component" value="Unassembled WGS sequence"/>
</dbReference>
<evidence type="ECO:0000313" key="4">
    <source>
        <dbReference type="Proteomes" id="UP000236752"/>
    </source>
</evidence>
<dbReference type="RefSeq" id="WP_103911221.1">
    <property type="nucleotide sequence ID" value="NZ_FNUZ01000004.1"/>
</dbReference>
<dbReference type="Pfam" id="PF14563">
    <property type="entry name" value="DUF4444"/>
    <property type="match status" value="1"/>
</dbReference>
<dbReference type="SUPFAM" id="SSF55681">
    <property type="entry name" value="Class II aaRS and biotin synthetases"/>
    <property type="match status" value="1"/>
</dbReference>
<dbReference type="InterPro" id="IPR004143">
    <property type="entry name" value="BPL_LPL_catalytic"/>
</dbReference>
<dbReference type="InterPro" id="IPR028044">
    <property type="entry name" value="DUF4444"/>
</dbReference>
<dbReference type="OrthoDB" id="7657788at2"/>
<reference evidence="3 4" key="1">
    <citation type="submission" date="2016-10" db="EMBL/GenBank/DDBJ databases">
        <authorList>
            <person name="de Groot N.N."/>
        </authorList>
    </citation>
    <scope>NUCLEOTIDE SEQUENCE [LARGE SCALE GENOMIC DNA]</scope>
    <source>
        <strain evidence="3 4">DSM 26915</strain>
    </source>
</reference>
<dbReference type="GO" id="GO:0016874">
    <property type="term" value="F:ligase activity"/>
    <property type="evidence" value="ECO:0007669"/>
    <property type="project" value="UniProtKB-KW"/>
</dbReference>
<evidence type="ECO:0000313" key="3">
    <source>
        <dbReference type="EMBL" id="SEG45127.1"/>
    </source>
</evidence>
<accession>A0A1H6AAP2</accession>
<dbReference type="EMBL" id="FNUZ01000004">
    <property type="protein sequence ID" value="SEG45127.1"/>
    <property type="molecule type" value="Genomic_DNA"/>
</dbReference>
<dbReference type="AlphaFoldDB" id="A0A1H6AAP2"/>